<feature type="repeat" description="PPR" evidence="2">
    <location>
        <begin position="250"/>
        <end position="284"/>
    </location>
</feature>
<feature type="compositionally biased region" description="Acidic residues" evidence="3">
    <location>
        <begin position="473"/>
        <end position="490"/>
    </location>
</feature>
<evidence type="ECO:0000313" key="5">
    <source>
        <dbReference type="Proteomes" id="UP001055439"/>
    </source>
</evidence>
<dbReference type="Pfam" id="PF13041">
    <property type="entry name" value="PPR_2"/>
    <property type="match status" value="1"/>
</dbReference>
<dbReference type="AlphaFoldDB" id="A0A9E7H4M3"/>
<protein>
    <submittedName>
        <fullName evidence="4">Tify domain</fullName>
    </submittedName>
</protein>
<sequence>MEAIGSRSLLSFSCNLCKTKVLVIGSFRPLDVKTKISFEIVCHAMLQPRKFMQRRKKVEVFKDAADEAEQKKWRKLMKEIEELGSAVPILKTQRAKMDALPRDLVLGTLVRFKQLKKWDLVSEGDMFKEAESVFESLLNEERSSFKPDQKMFHMMIYMYKKAGNYDQARRTFALMDERRIPQSTVTYNSLMSFETDYKEVSRIYDKMQRAGVKPDVVSYALLISAYGKARREQEALAVFEEMLDAGVRPTRKAYNILLDAFAISGMVEEARTVFKSMRRDKYEPDLCSYSTMLSAYVNASDMDGAEKFFRRIKEDGLKPNVVVYGTLMKGYAKLNNLEKIMRVYERMHLQGVEANQTIYTTIMDAHGKISDFGSAAIWFKEMSTHGLPPDQKAKNILLSLAKTPEEQKEANELVGNPSVSLHDSSKDSQFTEFVGDDEHGEQLKGAKTTYSGRDRAAFGHLEVNASKFTDLSNDVDNDDDDVEEDEEEKEEEHTDFIMSSSI</sequence>
<dbReference type="Gene3D" id="1.25.40.10">
    <property type="entry name" value="Tetratricopeptide repeat domain"/>
    <property type="match status" value="3"/>
</dbReference>
<keyword evidence="5" id="KW-1185">Reference proteome</keyword>
<dbReference type="InterPro" id="IPR011990">
    <property type="entry name" value="TPR-like_helical_dom_sf"/>
</dbReference>
<dbReference type="InterPro" id="IPR002885">
    <property type="entry name" value="PPR_rpt"/>
</dbReference>
<dbReference type="GO" id="GO:0003729">
    <property type="term" value="F:mRNA binding"/>
    <property type="evidence" value="ECO:0007669"/>
    <property type="project" value="TreeGrafter"/>
</dbReference>
<feature type="repeat" description="PPR" evidence="2">
    <location>
        <begin position="148"/>
        <end position="182"/>
    </location>
</feature>
<reference evidence="4" key="1">
    <citation type="submission" date="2022-05" db="EMBL/GenBank/DDBJ databases">
        <title>The Musa troglodytarum L. genome provides insights into the mechanism of non-climacteric behaviour and enrichment of carotenoids.</title>
        <authorList>
            <person name="Wang J."/>
        </authorList>
    </citation>
    <scope>NUCLEOTIDE SEQUENCE</scope>
    <source>
        <tissue evidence="4">Leaf</tissue>
    </source>
</reference>
<evidence type="ECO:0000256" key="3">
    <source>
        <dbReference type="SAM" id="MobiDB-lite"/>
    </source>
</evidence>
<dbReference type="EMBL" id="CP097510">
    <property type="protein sequence ID" value="URE23571.1"/>
    <property type="molecule type" value="Genomic_DNA"/>
</dbReference>
<evidence type="ECO:0000256" key="2">
    <source>
        <dbReference type="PROSITE-ProRule" id="PRU00708"/>
    </source>
</evidence>
<dbReference type="Proteomes" id="UP001055439">
    <property type="component" value="Chromosome 8"/>
</dbReference>
<dbReference type="PROSITE" id="PS51375">
    <property type="entry name" value="PPR"/>
    <property type="match status" value="6"/>
</dbReference>
<feature type="repeat" description="PPR" evidence="2">
    <location>
        <begin position="355"/>
        <end position="389"/>
    </location>
</feature>
<feature type="repeat" description="PPR" evidence="2">
    <location>
        <begin position="215"/>
        <end position="249"/>
    </location>
</feature>
<organism evidence="4 5">
    <name type="scientific">Musa troglodytarum</name>
    <name type="common">fe'i banana</name>
    <dbReference type="NCBI Taxonomy" id="320322"/>
    <lineage>
        <taxon>Eukaryota</taxon>
        <taxon>Viridiplantae</taxon>
        <taxon>Streptophyta</taxon>
        <taxon>Embryophyta</taxon>
        <taxon>Tracheophyta</taxon>
        <taxon>Spermatophyta</taxon>
        <taxon>Magnoliopsida</taxon>
        <taxon>Liliopsida</taxon>
        <taxon>Zingiberales</taxon>
        <taxon>Musaceae</taxon>
        <taxon>Musa</taxon>
    </lineage>
</organism>
<dbReference type="EMBL" id="CP097510">
    <property type="protein sequence ID" value="URE23575.1"/>
    <property type="molecule type" value="Genomic_DNA"/>
</dbReference>
<gene>
    <name evidence="4" type="ORF">MUK42_17703</name>
</gene>
<name>A0A9E7H4M3_9LILI</name>
<dbReference type="SUPFAM" id="SSF81901">
    <property type="entry name" value="HCP-like"/>
    <property type="match status" value="1"/>
</dbReference>
<feature type="repeat" description="PPR" evidence="2">
    <location>
        <begin position="285"/>
        <end position="319"/>
    </location>
</feature>
<dbReference type="Pfam" id="PF01535">
    <property type="entry name" value="PPR"/>
    <property type="match status" value="1"/>
</dbReference>
<dbReference type="PANTHER" id="PTHR47934:SF4">
    <property type="entry name" value="OS08G0191900 PROTEIN"/>
    <property type="match status" value="1"/>
</dbReference>
<proteinExistence type="predicted"/>
<dbReference type="InterPro" id="IPR051114">
    <property type="entry name" value="Mito_RNA_Proc_CCM1"/>
</dbReference>
<dbReference type="NCBIfam" id="TIGR00756">
    <property type="entry name" value="PPR"/>
    <property type="match status" value="6"/>
</dbReference>
<dbReference type="GO" id="GO:0009507">
    <property type="term" value="C:chloroplast"/>
    <property type="evidence" value="ECO:0007669"/>
    <property type="project" value="TreeGrafter"/>
</dbReference>
<evidence type="ECO:0000256" key="1">
    <source>
        <dbReference type="ARBA" id="ARBA00022737"/>
    </source>
</evidence>
<dbReference type="GO" id="GO:0006396">
    <property type="term" value="P:RNA processing"/>
    <property type="evidence" value="ECO:0007669"/>
    <property type="project" value="TreeGrafter"/>
</dbReference>
<keyword evidence="1" id="KW-0677">Repeat</keyword>
<dbReference type="EMBL" id="CP097510">
    <property type="protein sequence ID" value="URE23574.1"/>
    <property type="molecule type" value="Genomic_DNA"/>
</dbReference>
<feature type="region of interest" description="Disordered" evidence="3">
    <location>
        <begin position="468"/>
        <end position="502"/>
    </location>
</feature>
<evidence type="ECO:0000313" key="4">
    <source>
        <dbReference type="EMBL" id="URE23574.1"/>
    </source>
</evidence>
<feature type="repeat" description="PPR" evidence="2">
    <location>
        <begin position="320"/>
        <end position="354"/>
    </location>
</feature>
<dbReference type="Pfam" id="PF13812">
    <property type="entry name" value="PPR_3"/>
    <property type="match status" value="2"/>
</dbReference>
<accession>A0A9E7H4M3</accession>
<dbReference type="PANTHER" id="PTHR47934">
    <property type="entry name" value="PENTATRICOPEPTIDE REPEAT-CONTAINING PROTEIN PET309, MITOCHONDRIAL"/>
    <property type="match status" value="1"/>
</dbReference>
<dbReference type="OrthoDB" id="185373at2759"/>